<evidence type="ECO:0000256" key="4">
    <source>
        <dbReference type="ARBA" id="ARBA00016202"/>
    </source>
</evidence>
<evidence type="ECO:0000256" key="11">
    <source>
        <dbReference type="ARBA" id="ARBA00023237"/>
    </source>
</evidence>
<evidence type="ECO:0000313" key="14">
    <source>
        <dbReference type="Proteomes" id="UP001624684"/>
    </source>
</evidence>
<evidence type="ECO:0000256" key="8">
    <source>
        <dbReference type="ARBA" id="ARBA00023136"/>
    </source>
</evidence>
<sequence>MTTITQKSHLALLMGACLLSGCQTLPKITPITTTNTQSIKMPIAFNISGKISITSTSPNGNQSATAFYSWAQQGDRFAIELTGALGIGTTAISFDGQTAKLDGNQGSLVADSPESLLLKATGWQAPISQLPYWIIGHTAPSDIDQQYDQQGKLIRAVNGDWTANFDYKANIPYRLKITHTDGHRLVMVIVHDK</sequence>
<evidence type="ECO:0000256" key="2">
    <source>
        <dbReference type="ARBA" id="ARBA00009696"/>
    </source>
</evidence>
<reference evidence="13 14" key="1">
    <citation type="submission" date="2024-11" db="EMBL/GenBank/DDBJ databases">
        <title>First Report of Moraxella oculi in Brazil in an Infectious Bovine Keratoconjunctivitis Outbreak.</title>
        <authorList>
            <person name="Carvalho C.V."/>
            <person name="Domingues R."/>
            <person name="Coutinho C."/>
            <person name="Honorio N.T.B.S."/>
            <person name="Faza D.R.L.R."/>
            <person name="Carvalho W.A."/>
            <person name="Machado A.B.F."/>
            <person name="Martins M.F."/>
            <person name="Gaspar E.B."/>
        </authorList>
    </citation>
    <scope>NUCLEOTIDE SEQUENCE [LARGE SCALE GENOMIC DNA]</scope>
    <source>
        <strain evidence="13 14">2117LE</strain>
    </source>
</reference>
<keyword evidence="14" id="KW-1185">Reference proteome</keyword>
<keyword evidence="10" id="KW-0143">Chaperone</keyword>
<name>A0ABW8U4Q2_9GAMM</name>
<proteinExistence type="inferred from homology"/>
<evidence type="ECO:0000256" key="10">
    <source>
        <dbReference type="ARBA" id="ARBA00023186"/>
    </source>
</evidence>
<accession>A0ABW8U4Q2</accession>
<evidence type="ECO:0000256" key="9">
    <source>
        <dbReference type="ARBA" id="ARBA00023139"/>
    </source>
</evidence>
<evidence type="ECO:0000256" key="7">
    <source>
        <dbReference type="ARBA" id="ARBA00022927"/>
    </source>
</evidence>
<keyword evidence="6" id="KW-0732">Signal</keyword>
<evidence type="ECO:0000256" key="3">
    <source>
        <dbReference type="ARBA" id="ARBA00011245"/>
    </source>
</evidence>
<gene>
    <name evidence="13" type="primary">lolB</name>
    <name evidence="13" type="ORF">ACJHVH_03100</name>
</gene>
<comment type="caution">
    <text evidence="13">The sequence shown here is derived from an EMBL/GenBank/DDBJ whole genome shotgun (WGS) entry which is preliminary data.</text>
</comment>
<keyword evidence="12 13" id="KW-0449">Lipoprotein</keyword>
<keyword evidence="7" id="KW-0653">Protein transport</keyword>
<evidence type="ECO:0000256" key="12">
    <source>
        <dbReference type="ARBA" id="ARBA00023288"/>
    </source>
</evidence>
<dbReference type="Proteomes" id="UP001624684">
    <property type="component" value="Unassembled WGS sequence"/>
</dbReference>
<evidence type="ECO:0000256" key="5">
    <source>
        <dbReference type="ARBA" id="ARBA00022448"/>
    </source>
</evidence>
<keyword evidence="9" id="KW-0564">Palmitate</keyword>
<protein>
    <recommendedName>
        <fullName evidence="4">Outer-membrane lipoprotein LolB</fullName>
    </recommendedName>
</protein>
<keyword evidence="5" id="KW-0813">Transport</keyword>
<evidence type="ECO:0000256" key="6">
    <source>
        <dbReference type="ARBA" id="ARBA00022729"/>
    </source>
</evidence>
<dbReference type="CDD" id="cd16326">
    <property type="entry name" value="LolB"/>
    <property type="match status" value="1"/>
</dbReference>
<evidence type="ECO:0000256" key="1">
    <source>
        <dbReference type="ARBA" id="ARBA00004459"/>
    </source>
</evidence>
<comment type="subcellular location">
    <subcellularLocation>
        <location evidence="1">Cell outer membrane</location>
        <topology evidence="1">Lipid-anchor</topology>
    </subcellularLocation>
</comment>
<keyword evidence="8" id="KW-0472">Membrane</keyword>
<dbReference type="Pfam" id="PF03550">
    <property type="entry name" value="LolB"/>
    <property type="match status" value="1"/>
</dbReference>
<dbReference type="Gene3D" id="2.50.20.10">
    <property type="entry name" value="Lipoprotein localisation LolA/LolB/LppX"/>
    <property type="match status" value="1"/>
</dbReference>
<organism evidence="13 14">
    <name type="scientific">Moraxella oculi</name>
    <dbReference type="NCBI Taxonomy" id="2940516"/>
    <lineage>
        <taxon>Bacteria</taxon>
        <taxon>Pseudomonadati</taxon>
        <taxon>Pseudomonadota</taxon>
        <taxon>Gammaproteobacteria</taxon>
        <taxon>Moraxellales</taxon>
        <taxon>Moraxellaceae</taxon>
        <taxon>Moraxella</taxon>
    </lineage>
</organism>
<dbReference type="RefSeq" id="WP_249098754.1">
    <property type="nucleotide sequence ID" value="NZ_JAMBAQ010000004.1"/>
</dbReference>
<dbReference type="SUPFAM" id="SSF89392">
    <property type="entry name" value="Prokaryotic lipoproteins and lipoprotein localization factors"/>
    <property type="match status" value="1"/>
</dbReference>
<keyword evidence="11" id="KW-0998">Cell outer membrane</keyword>
<evidence type="ECO:0000313" key="13">
    <source>
        <dbReference type="EMBL" id="MFL1731986.1"/>
    </source>
</evidence>
<comment type="subunit">
    <text evidence="3">Monomer.</text>
</comment>
<comment type="similarity">
    <text evidence="2">Belongs to the LolB family.</text>
</comment>
<dbReference type="PROSITE" id="PS51257">
    <property type="entry name" value="PROKAR_LIPOPROTEIN"/>
    <property type="match status" value="1"/>
</dbReference>
<dbReference type="InterPro" id="IPR029046">
    <property type="entry name" value="LolA/LolB/LppX"/>
</dbReference>
<dbReference type="NCBIfam" id="TIGR00548">
    <property type="entry name" value="lolB"/>
    <property type="match status" value="1"/>
</dbReference>
<dbReference type="EMBL" id="JBJJXE010000003">
    <property type="protein sequence ID" value="MFL1731986.1"/>
    <property type="molecule type" value="Genomic_DNA"/>
</dbReference>
<dbReference type="InterPro" id="IPR004565">
    <property type="entry name" value="OM_lipoprot_LolB"/>
</dbReference>